<dbReference type="Gene3D" id="2.60.40.10">
    <property type="entry name" value="Immunoglobulins"/>
    <property type="match status" value="1"/>
</dbReference>
<feature type="transmembrane region" description="Helical" evidence="6">
    <location>
        <begin position="156"/>
        <end position="177"/>
    </location>
</feature>
<dbReference type="SMART" id="SM00409">
    <property type="entry name" value="IG"/>
    <property type="match status" value="1"/>
</dbReference>
<evidence type="ECO:0000256" key="5">
    <source>
        <dbReference type="ARBA" id="ARBA00023157"/>
    </source>
</evidence>
<evidence type="ECO:0000256" key="2">
    <source>
        <dbReference type="ARBA" id="ARBA00022692"/>
    </source>
</evidence>
<protein>
    <recommendedName>
        <fullName evidence="8">Ig-like domain-containing protein</fullName>
    </recommendedName>
</protein>
<feature type="signal peptide" evidence="7">
    <location>
        <begin position="1"/>
        <end position="17"/>
    </location>
</feature>
<dbReference type="FunFam" id="2.60.40.10:FF:000370">
    <property type="entry name" value="CMRF35-like molecule 1"/>
    <property type="match status" value="1"/>
</dbReference>
<feature type="chain" id="PRO_5019757331" description="Ig-like domain-containing protein" evidence="7">
    <location>
        <begin position="18"/>
        <end position="187"/>
    </location>
</feature>
<dbReference type="PROSITE" id="PS50835">
    <property type="entry name" value="IG_LIKE"/>
    <property type="match status" value="1"/>
</dbReference>
<dbReference type="Proteomes" id="UP000386466">
    <property type="component" value="Unassembled WGS sequence"/>
</dbReference>
<dbReference type="AlphaFoldDB" id="A0A485PMC3"/>
<keyword evidence="3 7" id="KW-0732">Signal</keyword>
<keyword evidence="10" id="KW-1185">Reference proteome</keyword>
<reference evidence="9 10" key="1">
    <citation type="submission" date="2019-01" db="EMBL/GenBank/DDBJ databases">
        <authorList>
            <person name="Alioto T."/>
            <person name="Alioto T."/>
        </authorList>
    </citation>
    <scope>NUCLEOTIDE SEQUENCE [LARGE SCALE GENOMIC DNA]</scope>
</reference>
<dbReference type="SUPFAM" id="SSF48726">
    <property type="entry name" value="Immunoglobulin"/>
    <property type="match status" value="1"/>
</dbReference>
<dbReference type="InterPro" id="IPR036179">
    <property type="entry name" value="Ig-like_dom_sf"/>
</dbReference>
<dbReference type="InterPro" id="IPR013783">
    <property type="entry name" value="Ig-like_fold"/>
</dbReference>
<dbReference type="EMBL" id="CAAGRJ010038215">
    <property type="protein sequence ID" value="VFV45877.1"/>
    <property type="molecule type" value="Genomic_DNA"/>
</dbReference>
<evidence type="ECO:0000256" key="4">
    <source>
        <dbReference type="ARBA" id="ARBA00023136"/>
    </source>
</evidence>
<gene>
    <name evidence="9" type="ORF">LYPA_23C020626</name>
</gene>
<dbReference type="InterPro" id="IPR003599">
    <property type="entry name" value="Ig_sub"/>
</dbReference>
<evidence type="ECO:0000256" key="7">
    <source>
        <dbReference type="SAM" id="SignalP"/>
    </source>
</evidence>
<keyword evidence="2 6" id="KW-0812">Transmembrane</keyword>
<evidence type="ECO:0000256" key="6">
    <source>
        <dbReference type="SAM" id="Phobius"/>
    </source>
</evidence>
<organism evidence="9 10">
    <name type="scientific">Lynx pardinus</name>
    <name type="common">Iberian lynx</name>
    <name type="synonym">Felis pardina</name>
    <dbReference type="NCBI Taxonomy" id="191816"/>
    <lineage>
        <taxon>Eukaryota</taxon>
        <taxon>Metazoa</taxon>
        <taxon>Chordata</taxon>
        <taxon>Craniata</taxon>
        <taxon>Vertebrata</taxon>
        <taxon>Euteleostomi</taxon>
        <taxon>Mammalia</taxon>
        <taxon>Eutheria</taxon>
        <taxon>Laurasiatheria</taxon>
        <taxon>Carnivora</taxon>
        <taxon>Feliformia</taxon>
        <taxon>Felidae</taxon>
        <taxon>Felinae</taxon>
        <taxon>Lynx</taxon>
    </lineage>
</organism>
<dbReference type="Pfam" id="PF07686">
    <property type="entry name" value="V-set"/>
    <property type="match status" value="1"/>
</dbReference>
<evidence type="ECO:0000256" key="3">
    <source>
        <dbReference type="ARBA" id="ARBA00022729"/>
    </source>
</evidence>
<evidence type="ECO:0000259" key="8">
    <source>
        <dbReference type="PROSITE" id="PS50835"/>
    </source>
</evidence>
<keyword evidence="4 6" id="KW-0472">Membrane</keyword>
<name>A0A485PMC3_LYNPA</name>
<dbReference type="PANTHER" id="PTHR11860:SF103">
    <property type="entry name" value="CMRF35-LIKE MOLECULE 7"/>
    <property type="match status" value="1"/>
</dbReference>
<accession>A0A485PMC3</accession>
<dbReference type="InterPro" id="IPR007110">
    <property type="entry name" value="Ig-like_dom"/>
</dbReference>
<feature type="domain" description="Ig-like" evidence="8">
    <location>
        <begin position="4"/>
        <end position="120"/>
    </location>
</feature>
<evidence type="ECO:0000313" key="10">
    <source>
        <dbReference type="Proteomes" id="UP000386466"/>
    </source>
</evidence>
<dbReference type="PANTHER" id="PTHR11860">
    <property type="entry name" value="POLYMERIC-IMMUNOGLOBULIN RECEPTOR"/>
    <property type="match status" value="1"/>
</dbReference>
<sequence length="187" mass="20745">MQLPLVLLLLSLPGCLSIQGPESVRGLEGGSVTVRCDYKPRWETYGKWWCRGAYWELCRTLVRTTGSQLEVKGDRVSIGDNQSHHFLTVTMEKVRQDDTDTYWCGISKSGPDLGAPIRVTIEPEGTLLTTLASMLSRRTTNGRAGVSSVSYSRNRYILLVFVKVPILLILVGVVLWLKGLSNDSLST</sequence>
<dbReference type="CDD" id="cd05716">
    <property type="entry name" value="IgV_pIgR_like"/>
    <property type="match status" value="1"/>
</dbReference>
<keyword evidence="6" id="KW-1133">Transmembrane helix</keyword>
<dbReference type="GO" id="GO:0004888">
    <property type="term" value="F:transmembrane signaling receptor activity"/>
    <property type="evidence" value="ECO:0007669"/>
    <property type="project" value="TreeGrafter"/>
</dbReference>
<proteinExistence type="predicted"/>
<evidence type="ECO:0000256" key="1">
    <source>
        <dbReference type="ARBA" id="ARBA00004370"/>
    </source>
</evidence>
<dbReference type="InterPro" id="IPR013106">
    <property type="entry name" value="Ig_V-set"/>
</dbReference>
<dbReference type="InterPro" id="IPR050671">
    <property type="entry name" value="CD300_family_receptors"/>
</dbReference>
<keyword evidence="5" id="KW-1015">Disulfide bond</keyword>
<comment type="subcellular location">
    <subcellularLocation>
        <location evidence="1">Membrane</location>
    </subcellularLocation>
</comment>
<evidence type="ECO:0000313" key="9">
    <source>
        <dbReference type="EMBL" id="VFV45877.1"/>
    </source>
</evidence>
<dbReference type="GO" id="GO:0005886">
    <property type="term" value="C:plasma membrane"/>
    <property type="evidence" value="ECO:0007669"/>
    <property type="project" value="TreeGrafter"/>
</dbReference>